<feature type="compositionally biased region" description="Polar residues" evidence="13">
    <location>
        <begin position="50"/>
        <end position="59"/>
    </location>
</feature>
<dbReference type="AlphaFoldDB" id="A0A8H5MAD8"/>
<dbReference type="FunFam" id="3.40.50.300:FF:001389">
    <property type="entry name" value="ATP-dependent DNA helicase RecQ"/>
    <property type="match status" value="1"/>
</dbReference>
<dbReference type="PROSITE" id="PS50967">
    <property type="entry name" value="HRDC"/>
    <property type="match status" value="1"/>
</dbReference>
<keyword evidence="4" id="KW-0547">Nucleotide-binding</keyword>
<comment type="cofactor">
    <cofactor evidence="1">
        <name>Zn(2+)</name>
        <dbReference type="ChEBI" id="CHEBI:29105"/>
    </cofactor>
</comment>
<feature type="domain" description="HRDC" evidence="14">
    <location>
        <begin position="1024"/>
        <end position="1112"/>
    </location>
</feature>
<comment type="caution">
    <text evidence="17">The sequence shown here is derived from an EMBL/GenBank/DDBJ whole genome shotgun (WGS) entry which is preliminary data.</text>
</comment>
<dbReference type="EC" id="5.6.2.4" evidence="12"/>
<dbReference type="InterPro" id="IPR001650">
    <property type="entry name" value="Helicase_C-like"/>
</dbReference>
<dbReference type="GO" id="GO:0005524">
    <property type="term" value="F:ATP binding"/>
    <property type="evidence" value="ECO:0007669"/>
    <property type="project" value="UniProtKB-KW"/>
</dbReference>
<dbReference type="GO" id="GO:0003677">
    <property type="term" value="F:DNA binding"/>
    <property type="evidence" value="ECO:0007669"/>
    <property type="project" value="UniProtKB-KW"/>
</dbReference>
<dbReference type="PROSITE" id="PS00690">
    <property type="entry name" value="DEAH_ATP_HELICASE"/>
    <property type="match status" value="1"/>
</dbReference>
<dbReference type="InterPro" id="IPR018982">
    <property type="entry name" value="RQC_domain"/>
</dbReference>
<keyword evidence="10" id="KW-0539">Nucleus</keyword>
<evidence type="ECO:0000256" key="2">
    <source>
        <dbReference type="ARBA" id="ARBA00004123"/>
    </source>
</evidence>
<evidence type="ECO:0000313" key="17">
    <source>
        <dbReference type="EMBL" id="KAF5386677.1"/>
    </source>
</evidence>
<feature type="compositionally biased region" description="Low complexity" evidence="13">
    <location>
        <begin position="102"/>
        <end position="112"/>
    </location>
</feature>
<dbReference type="GO" id="GO:0005694">
    <property type="term" value="C:chromosome"/>
    <property type="evidence" value="ECO:0007669"/>
    <property type="project" value="TreeGrafter"/>
</dbReference>
<evidence type="ECO:0000259" key="16">
    <source>
        <dbReference type="PROSITE" id="PS51194"/>
    </source>
</evidence>
<evidence type="ECO:0000256" key="1">
    <source>
        <dbReference type="ARBA" id="ARBA00001947"/>
    </source>
</evidence>
<dbReference type="SMART" id="SM00956">
    <property type="entry name" value="RQC"/>
    <property type="match status" value="1"/>
</dbReference>
<accession>A0A8H5MAD8</accession>
<proteinExistence type="inferred from homology"/>
<dbReference type="GO" id="GO:0016787">
    <property type="term" value="F:hydrolase activity"/>
    <property type="evidence" value="ECO:0007669"/>
    <property type="project" value="UniProtKB-KW"/>
</dbReference>
<dbReference type="PROSITE" id="PS51194">
    <property type="entry name" value="HELICASE_CTER"/>
    <property type="match status" value="1"/>
</dbReference>
<feature type="region of interest" description="Disordered" evidence="13">
    <location>
        <begin position="1"/>
        <end position="142"/>
    </location>
</feature>
<dbReference type="SUPFAM" id="SSF46785">
    <property type="entry name" value="Winged helix' DNA-binding domain"/>
    <property type="match status" value="1"/>
</dbReference>
<dbReference type="EMBL" id="JAACJP010000002">
    <property type="protein sequence ID" value="KAF5386677.1"/>
    <property type="molecule type" value="Genomic_DNA"/>
</dbReference>
<evidence type="ECO:0000256" key="13">
    <source>
        <dbReference type="SAM" id="MobiDB-lite"/>
    </source>
</evidence>
<feature type="compositionally biased region" description="Basic and acidic residues" evidence="13">
    <location>
        <begin position="120"/>
        <end position="130"/>
    </location>
</feature>
<dbReference type="Pfam" id="PF00271">
    <property type="entry name" value="Helicase_C"/>
    <property type="match status" value="1"/>
</dbReference>
<dbReference type="CDD" id="cd17920">
    <property type="entry name" value="DEXHc_RecQ"/>
    <property type="match status" value="1"/>
</dbReference>
<name>A0A8H5MAD8_9AGAR</name>
<dbReference type="GO" id="GO:0006260">
    <property type="term" value="P:DNA replication"/>
    <property type="evidence" value="ECO:0007669"/>
    <property type="project" value="InterPro"/>
</dbReference>
<dbReference type="Gene3D" id="1.10.10.10">
    <property type="entry name" value="Winged helix-like DNA-binding domain superfamily/Winged helix DNA-binding domain"/>
    <property type="match status" value="1"/>
</dbReference>
<keyword evidence="5" id="KW-0378">Hydrolase</keyword>
<dbReference type="Gene3D" id="3.40.50.300">
    <property type="entry name" value="P-loop containing nucleotide triphosphate hydrolases"/>
    <property type="match status" value="2"/>
</dbReference>
<dbReference type="GO" id="GO:0009378">
    <property type="term" value="F:four-way junction helicase activity"/>
    <property type="evidence" value="ECO:0007669"/>
    <property type="project" value="TreeGrafter"/>
</dbReference>
<evidence type="ECO:0000256" key="11">
    <source>
        <dbReference type="ARBA" id="ARBA00034617"/>
    </source>
</evidence>
<evidence type="ECO:0000256" key="3">
    <source>
        <dbReference type="ARBA" id="ARBA00005446"/>
    </source>
</evidence>
<evidence type="ECO:0000256" key="8">
    <source>
        <dbReference type="ARBA" id="ARBA00023125"/>
    </source>
</evidence>
<evidence type="ECO:0000259" key="15">
    <source>
        <dbReference type="PROSITE" id="PS51192"/>
    </source>
</evidence>
<dbReference type="PANTHER" id="PTHR13710:SF153">
    <property type="entry name" value="RECQ-LIKE DNA HELICASE BLM"/>
    <property type="match status" value="1"/>
</dbReference>
<feature type="domain" description="Helicase ATP-binding" evidence="15">
    <location>
        <begin position="417"/>
        <end position="592"/>
    </location>
</feature>
<evidence type="ECO:0000256" key="6">
    <source>
        <dbReference type="ARBA" id="ARBA00022806"/>
    </source>
</evidence>
<evidence type="ECO:0000256" key="9">
    <source>
        <dbReference type="ARBA" id="ARBA00023235"/>
    </source>
</evidence>
<organism evidence="17 18">
    <name type="scientific">Tricholomella constricta</name>
    <dbReference type="NCBI Taxonomy" id="117010"/>
    <lineage>
        <taxon>Eukaryota</taxon>
        <taxon>Fungi</taxon>
        <taxon>Dikarya</taxon>
        <taxon>Basidiomycota</taxon>
        <taxon>Agaricomycotina</taxon>
        <taxon>Agaricomycetes</taxon>
        <taxon>Agaricomycetidae</taxon>
        <taxon>Agaricales</taxon>
        <taxon>Tricholomatineae</taxon>
        <taxon>Lyophyllaceae</taxon>
        <taxon>Tricholomella</taxon>
    </lineage>
</organism>
<keyword evidence="6" id="KW-0347">Helicase</keyword>
<dbReference type="GO" id="GO:0005634">
    <property type="term" value="C:nucleus"/>
    <property type="evidence" value="ECO:0007669"/>
    <property type="project" value="UniProtKB-SubCell"/>
</dbReference>
<feature type="region of interest" description="Disordered" evidence="13">
    <location>
        <begin position="1128"/>
        <end position="1149"/>
    </location>
</feature>
<dbReference type="InterPro" id="IPR002121">
    <property type="entry name" value="HRDC_dom"/>
</dbReference>
<dbReference type="OrthoDB" id="10261556at2759"/>
<dbReference type="InterPro" id="IPR011545">
    <property type="entry name" value="DEAD/DEAH_box_helicase_dom"/>
</dbReference>
<dbReference type="GO" id="GO:0005737">
    <property type="term" value="C:cytoplasm"/>
    <property type="evidence" value="ECO:0007669"/>
    <property type="project" value="TreeGrafter"/>
</dbReference>
<dbReference type="SMART" id="SM00490">
    <property type="entry name" value="HELICc"/>
    <property type="match status" value="1"/>
</dbReference>
<comment type="similarity">
    <text evidence="3">Belongs to the helicase family. RecQ subfamily.</text>
</comment>
<evidence type="ECO:0000259" key="14">
    <source>
        <dbReference type="PROSITE" id="PS50967"/>
    </source>
</evidence>
<comment type="subcellular location">
    <subcellularLocation>
        <location evidence="2">Nucleus</location>
    </subcellularLocation>
</comment>
<comment type="catalytic activity">
    <reaction evidence="11">
        <text>Couples ATP hydrolysis with the unwinding of duplex DNA by translocating in the 3'-5' direction.</text>
        <dbReference type="EC" id="5.6.2.4"/>
    </reaction>
</comment>
<protein>
    <recommendedName>
        <fullName evidence="12">DNA 3'-5' helicase</fullName>
        <ecNumber evidence="12">5.6.2.4</ecNumber>
    </recommendedName>
</protein>
<evidence type="ECO:0000313" key="18">
    <source>
        <dbReference type="Proteomes" id="UP000565441"/>
    </source>
</evidence>
<keyword evidence="8" id="KW-0238">DNA-binding</keyword>
<sequence length="1149" mass="129298">MQAPKNNLQEVLRRKFDSGAPISPAPTSSGSSKKFKPAPTASGSGVRIHTPSTLPSFSTPGFRRGKINNKETEPTPRSLEVFSVSSDSTPSSPPGKVKRTSSDASVASDPSPQLTKRLKKDVTEEKENIHKPLSKPKFKGKSREVPFQLAHVQQSVSDDDEPWMRMELDTERNPFAKLDRDYPSYMVRPSAALADVPARDHDLLSKDLETLRALLFENYELVGVITERELAHHRGAVRTTDITMLQRLSSGLNDRVASIKKAIAFRESETATQKIAPPPLVPLKEHIPSTPLSASSTTKSRLVVQSTAPEILSITTRETYVHEKELHARGITATVVPDEEEPMPASEADYWAGVDELPIDEPLSEDQYPSTAETTVLPASITPSHDHTSSPYYREIITNLRNVFGLETFRQNQLEAITEALDGRDVFVLMPTGGGKSLCYQLPAVCQSGKTKGVTVVVSPLLALMKDQVHSLMKKRIDVFLWNSEATYEEATTRMRATRKPSLVYITPEKLKDNNTAQRILGELYRENGLARFVVDEAHCISTWGQDFRDAYQHLGTLRSMFPNVPIMALTATARKVTVADITARLKLQNFAFLTQSFNRPNLRYVIESKTKKWMESMMEFIRSKHYQKSGVIYCLGRDKCEEVAKKLNVNGFSAKHFHAGMSQGDKDLTLEEWRTDKVHIIVATIAFGMGIDKPDVRFVIHYSLPKSLDGYYQETGRAGRDGKPADCILYFLYKDFIAVRNMIERPDNNNTVPSKDSIDRQTAAARAVVDYCLDISECRRVQLLHYFDEKFDKRDCRRGCDNCADPEPLITRDLTKEARDSVQLVETFQHRSDVVTLPQCRDILRGANTTAMRNKGYDKEPLFGSIRDLTNELVELLLRKLCQMDVLIEQSIQQVSGYHCEYVKLGPKAQKFKRSEERVTIQWRPKPGKTSGKPSKKKTVIKPANITERAATGKVKAIEVDPIESYEEDSPLEISDTEDIITTKRNWPPLRTASSRRPVAVEDDIEISDVITVEKRAARVVSSSDPSDLYKQMCGLRDQIMLERDVSDPEQVFNDTTLQYLSVTCPQDYKSFISNMKDDVSNDDEATAKFSEYGTRFLELCIRHKFGSVTPKTTGYDVEGLRSRFGYQDPSGSAAPTSAHRSKFKPHR</sequence>
<keyword evidence="18" id="KW-1185">Reference proteome</keyword>
<dbReference type="NCBIfam" id="TIGR00614">
    <property type="entry name" value="recQ_fam"/>
    <property type="match status" value="1"/>
</dbReference>
<dbReference type="InterPro" id="IPR002464">
    <property type="entry name" value="DNA/RNA_helicase_DEAH_CS"/>
</dbReference>
<reference evidence="17 18" key="1">
    <citation type="journal article" date="2020" name="ISME J.">
        <title>Uncovering the hidden diversity of litter-decomposition mechanisms in mushroom-forming fungi.</title>
        <authorList>
            <person name="Floudas D."/>
            <person name="Bentzer J."/>
            <person name="Ahren D."/>
            <person name="Johansson T."/>
            <person name="Persson P."/>
            <person name="Tunlid A."/>
        </authorList>
    </citation>
    <scope>NUCLEOTIDE SEQUENCE [LARGE SCALE GENOMIC DNA]</scope>
    <source>
        <strain evidence="17 18">CBS 661.87</strain>
    </source>
</reference>
<dbReference type="SMART" id="SM00487">
    <property type="entry name" value="DEXDc"/>
    <property type="match status" value="1"/>
</dbReference>
<dbReference type="Pfam" id="PF09382">
    <property type="entry name" value="RQC"/>
    <property type="match status" value="1"/>
</dbReference>
<evidence type="ECO:0000256" key="12">
    <source>
        <dbReference type="ARBA" id="ARBA00034808"/>
    </source>
</evidence>
<keyword evidence="7" id="KW-0067">ATP-binding</keyword>
<dbReference type="InterPro" id="IPR036388">
    <property type="entry name" value="WH-like_DNA-bd_sf"/>
</dbReference>
<dbReference type="PROSITE" id="PS51192">
    <property type="entry name" value="HELICASE_ATP_BIND_1"/>
    <property type="match status" value="1"/>
</dbReference>
<dbReference type="GO" id="GO:0043138">
    <property type="term" value="F:3'-5' DNA helicase activity"/>
    <property type="evidence" value="ECO:0007669"/>
    <property type="project" value="UniProtKB-EC"/>
</dbReference>
<evidence type="ECO:0000256" key="5">
    <source>
        <dbReference type="ARBA" id="ARBA00022801"/>
    </source>
</evidence>
<dbReference type="InterPro" id="IPR004589">
    <property type="entry name" value="DNA_helicase_ATP-dep_RecQ"/>
</dbReference>
<feature type="domain" description="Helicase C-terminal" evidence="16">
    <location>
        <begin position="614"/>
        <end position="767"/>
    </location>
</feature>
<evidence type="ECO:0000256" key="4">
    <source>
        <dbReference type="ARBA" id="ARBA00022741"/>
    </source>
</evidence>
<gene>
    <name evidence="17" type="ORF">D9615_001741</name>
</gene>
<dbReference type="FunFam" id="3.40.50.300:FF:000340">
    <property type="entry name" value="Bloom syndrome, RecQ helicase"/>
    <property type="match status" value="1"/>
</dbReference>
<dbReference type="PANTHER" id="PTHR13710">
    <property type="entry name" value="DNA HELICASE RECQ FAMILY MEMBER"/>
    <property type="match status" value="1"/>
</dbReference>
<evidence type="ECO:0000256" key="7">
    <source>
        <dbReference type="ARBA" id="ARBA00022840"/>
    </source>
</evidence>
<dbReference type="CDD" id="cd18794">
    <property type="entry name" value="SF2_C_RecQ"/>
    <property type="match status" value="1"/>
</dbReference>
<dbReference type="Proteomes" id="UP000565441">
    <property type="component" value="Unassembled WGS sequence"/>
</dbReference>
<dbReference type="InterPro" id="IPR027417">
    <property type="entry name" value="P-loop_NTPase"/>
</dbReference>
<dbReference type="GO" id="GO:0000724">
    <property type="term" value="P:double-strand break repair via homologous recombination"/>
    <property type="evidence" value="ECO:0007669"/>
    <property type="project" value="TreeGrafter"/>
</dbReference>
<evidence type="ECO:0000256" key="10">
    <source>
        <dbReference type="ARBA" id="ARBA00023242"/>
    </source>
</evidence>
<dbReference type="InterPro" id="IPR036390">
    <property type="entry name" value="WH_DNA-bd_sf"/>
</dbReference>
<dbReference type="SUPFAM" id="SSF52540">
    <property type="entry name" value="P-loop containing nucleoside triphosphate hydrolases"/>
    <property type="match status" value="1"/>
</dbReference>
<dbReference type="InterPro" id="IPR032284">
    <property type="entry name" value="RecQ_Zn-bd"/>
</dbReference>
<dbReference type="Pfam" id="PF00270">
    <property type="entry name" value="DEAD"/>
    <property type="match status" value="1"/>
</dbReference>
<keyword evidence="9" id="KW-0413">Isomerase</keyword>
<dbReference type="InterPro" id="IPR014001">
    <property type="entry name" value="Helicase_ATP-bd"/>
</dbReference>
<dbReference type="Pfam" id="PF16124">
    <property type="entry name" value="RecQ_Zn_bind"/>
    <property type="match status" value="1"/>
</dbReference>